<sequence>MTINLAQHLISMSWPAVCGVACRASGDMANLLQRRTIAQPAHLANKLLEASRTPRKILPQRANTTYETRYRDHA</sequence>
<accession>A0A8K0QZR4</accession>
<gene>
    <name evidence="1" type="ORF">FB567DRAFT_534579</name>
</gene>
<dbReference type="Proteomes" id="UP000813461">
    <property type="component" value="Unassembled WGS sequence"/>
</dbReference>
<dbReference type="EMBL" id="JAGMVJ010000018">
    <property type="protein sequence ID" value="KAH7077120.1"/>
    <property type="molecule type" value="Genomic_DNA"/>
</dbReference>
<reference evidence="1" key="1">
    <citation type="journal article" date="2021" name="Nat. Commun.">
        <title>Genetic determinants of endophytism in the Arabidopsis root mycobiome.</title>
        <authorList>
            <person name="Mesny F."/>
            <person name="Miyauchi S."/>
            <person name="Thiergart T."/>
            <person name="Pickel B."/>
            <person name="Atanasova L."/>
            <person name="Karlsson M."/>
            <person name="Huettel B."/>
            <person name="Barry K.W."/>
            <person name="Haridas S."/>
            <person name="Chen C."/>
            <person name="Bauer D."/>
            <person name="Andreopoulos W."/>
            <person name="Pangilinan J."/>
            <person name="LaButti K."/>
            <person name="Riley R."/>
            <person name="Lipzen A."/>
            <person name="Clum A."/>
            <person name="Drula E."/>
            <person name="Henrissat B."/>
            <person name="Kohler A."/>
            <person name="Grigoriev I.V."/>
            <person name="Martin F.M."/>
            <person name="Hacquard S."/>
        </authorList>
    </citation>
    <scope>NUCLEOTIDE SEQUENCE</scope>
    <source>
        <strain evidence="1">MPI-SDFR-AT-0120</strain>
    </source>
</reference>
<name>A0A8K0QZR4_9PLEO</name>
<proteinExistence type="predicted"/>
<keyword evidence="2" id="KW-1185">Reference proteome</keyword>
<organism evidence="1 2">
    <name type="scientific">Paraphoma chrysanthemicola</name>
    <dbReference type="NCBI Taxonomy" id="798071"/>
    <lineage>
        <taxon>Eukaryota</taxon>
        <taxon>Fungi</taxon>
        <taxon>Dikarya</taxon>
        <taxon>Ascomycota</taxon>
        <taxon>Pezizomycotina</taxon>
        <taxon>Dothideomycetes</taxon>
        <taxon>Pleosporomycetidae</taxon>
        <taxon>Pleosporales</taxon>
        <taxon>Pleosporineae</taxon>
        <taxon>Phaeosphaeriaceae</taxon>
        <taxon>Paraphoma</taxon>
    </lineage>
</organism>
<dbReference type="AlphaFoldDB" id="A0A8K0QZR4"/>
<evidence type="ECO:0000313" key="1">
    <source>
        <dbReference type="EMBL" id="KAH7077120.1"/>
    </source>
</evidence>
<protein>
    <submittedName>
        <fullName evidence="1">Uncharacterized protein</fullName>
    </submittedName>
</protein>
<comment type="caution">
    <text evidence="1">The sequence shown here is derived from an EMBL/GenBank/DDBJ whole genome shotgun (WGS) entry which is preliminary data.</text>
</comment>
<evidence type="ECO:0000313" key="2">
    <source>
        <dbReference type="Proteomes" id="UP000813461"/>
    </source>
</evidence>